<keyword evidence="3" id="KW-0472">Membrane</keyword>
<evidence type="ECO:0000256" key="2">
    <source>
        <dbReference type="SAM" id="MobiDB-lite"/>
    </source>
</evidence>
<keyword evidence="3" id="KW-1133">Transmembrane helix</keyword>
<evidence type="ECO:0000313" key="4">
    <source>
        <dbReference type="EMBL" id="MFC5627761.1"/>
    </source>
</evidence>
<accession>A0ABW0U4J2</accession>
<comment type="caution">
    <text evidence="4">The sequence shown here is derived from an EMBL/GenBank/DDBJ whole genome shotgun (WGS) entry which is preliminary data.</text>
</comment>
<evidence type="ECO:0000256" key="1">
    <source>
        <dbReference type="SAM" id="Coils"/>
    </source>
</evidence>
<dbReference type="RefSeq" id="WP_270896428.1">
    <property type="nucleotide sequence ID" value="NZ_JBHSPF010000015.1"/>
</dbReference>
<sequence length="292" mass="33893">MKEDKHRVSFKLNGKEMDREKEDKPINHTSTEHTSTHQLKKIIEKKRKSATFLDNQKQRKRPLFLSFLSITGGATAVGLLFGFFTMHLFTESEPPVNAGYEEENVAVLADFADTHTLYIIQAGAFTSQEKGTEMQDRLRNQGYPALLTHDGDYYYLFTNMTFDQESSQENLQFYEEEGIDVYEKTRTISRIQSVDEDETKALLKEIEEIIIHLTNEREEERGIETLQTIIEDTAQWAEKENSSLNNLRNALIEIEKQITSENDMSSVTKEWIMEAILHFEETVYEIAAEKEE</sequence>
<dbReference type="InterPro" id="IPR036680">
    <property type="entry name" value="SPOR-like_sf"/>
</dbReference>
<evidence type="ECO:0000313" key="5">
    <source>
        <dbReference type="Proteomes" id="UP001596143"/>
    </source>
</evidence>
<organism evidence="4 5">
    <name type="scientific">Aliibacillus thermotolerans</name>
    <dbReference type="NCBI Taxonomy" id="1834418"/>
    <lineage>
        <taxon>Bacteria</taxon>
        <taxon>Bacillati</taxon>
        <taxon>Bacillota</taxon>
        <taxon>Bacilli</taxon>
        <taxon>Bacillales</taxon>
        <taxon>Bacillaceae</taxon>
        <taxon>Aliibacillus</taxon>
    </lineage>
</organism>
<gene>
    <name evidence="4" type="ORF">ACFPTR_02495</name>
</gene>
<evidence type="ECO:0008006" key="6">
    <source>
        <dbReference type="Google" id="ProtNLM"/>
    </source>
</evidence>
<name>A0ABW0U4J2_9BACI</name>
<feature type="transmembrane region" description="Helical" evidence="3">
    <location>
        <begin position="63"/>
        <end position="89"/>
    </location>
</feature>
<dbReference type="Proteomes" id="UP001596143">
    <property type="component" value="Unassembled WGS sequence"/>
</dbReference>
<feature type="compositionally biased region" description="Basic and acidic residues" evidence="2">
    <location>
        <begin position="1"/>
        <end position="35"/>
    </location>
</feature>
<evidence type="ECO:0000256" key="3">
    <source>
        <dbReference type="SAM" id="Phobius"/>
    </source>
</evidence>
<keyword evidence="5" id="KW-1185">Reference proteome</keyword>
<dbReference type="Gene3D" id="3.30.70.1070">
    <property type="entry name" value="Sporulation related repeat"/>
    <property type="match status" value="1"/>
</dbReference>
<protein>
    <recommendedName>
        <fullName evidence="6">SPOR domain-containing protein</fullName>
    </recommendedName>
</protein>
<feature type="region of interest" description="Disordered" evidence="2">
    <location>
        <begin position="1"/>
        <end position="39"/>
    </location>
</feature>
<reference evidence="5" key="1">
    <citation type="journal article" date="2019" name="Int. J. Syst. Evol. Microbiol.">
        <title>The Global Catalogue of Microorganisms (GCM) 10K type strain sequencing project: providing services to taxonomists for standard genome sequencing and annotation.</title>
        <authorList>
            <consortium name="The Broad Institute Genomics Platform"/>
            <consortium name="The Broad Institute Genome Sequencing Center for Infectious Disease"/>
            <person name="Wu L."/>
            <person name="Ma J."/>
        </authorList>
    </citation>
    <scope>NUCLEOTIDE SEQUENCE [LARGE SCALE GENOMIC DNA]</scope>
    <source>
        <strain evidence="5">CGMCC 1.15790</strain>
    </source>
</reference>
<feature type="coiled-coil region" evidence="1">
    <location>
        <begin position="237"/>
        <end position="264"/>
    </location>
</feature>
<dbReference type="SUPFAM" id="SSF110997">
    <property type="entry name" value="Sporulation related repeat"/>
    <property type="match status" value="1"/>
</dbReference>
<keyword evidence="1" id="KW-0175">Coiled coil</keyword>
<keyword evidence="3" id="KW-0812">Transmembrane</keyword>
<dbReference type="EMBL" id="JBHSPF010000015">
    <property type="protein sequence ID" value="MFC5627761.1"/>
    <property type="molecule type" value="Genomic_DNA"/>
</dbReference>
<proteinExistence type="predicted"/>